<organism evidence="1 2">
    <name type="scientific">Populus alba</name>
    <name type="common">White poplar</name>
    <dbReference type="NCBI Taxonomy" id="43335"/>
    <lineage>
        <taxon>Eukaryota</taxon>
        <taxon>Viridiplantae</taxon>
        <taxon>Streptophyta</taxon>
        <taxon>Embryophyta</taxon>
        <taxon>Tracheophyta</taxon>
        <taxon>Spermatophyta</taxon>
        <taxon>Magnoliopsida</taxon>
        <taxon>eudicotyledons</taxon>
        <taxon>Gunneridae</taxon>
        <taxon>Pentapetalae</taxon>
        <taxon>rosids</taxon>
        <taxon>fabids</taxon>
        <taxon>Malpighiales</taxon>
        <taxon>Salicaceae</taxon>
        <taxon>Saliceae</taxon>
        <taxon>Populus</taxon>
    </lineage>
</organism>
<reference evidence="1 2" key="1">
    <citation type="journal article" date="2024" name="Plant Biotechnol. J.">
        <title>Genome and CRISPR/Cas9 system of a widespread forest tree (Populus alba) in the world.</title>
        <authorList>
            <person name="Liu Y.J."/>
            <person name="Jiang P.F."/>
            <person name="Han X.M."/>
            <person name="Li X.Y."/>
            <person name="Wang H.M."/>
            <person name="Wang Y.J."/>
            <person name="Wang X.X."/>
            <person name="Zeng Q.Y."/>
        </authorList>
    </citation>
    <scope>NUCLEOTIDE SEQUENCE [LARGE SCALE GENOMIC DNA]</scope>
    <source>
        <strain evidence="2">cv. PAL-ZL1</strain>
    </source>
</reference>
<evidence type="ECO:0000313" key="2">
    <source>
        <dbReference type="Proteomes" id="UP000309997"/>
    </source>
</evidence>
<accession>A0ACC4BVC8</accession>
<evidence type="ECO:0000313" key="1">
    <source>
        <dbReference type="EMBL" id="KAL3582537.1"/>
    </source>
</evidence>
<comment type="caution">
    <text evidence="1">The sequence shown here is derived from an EMBL/GenBank/DDBJ whole genome shotgun (WGS) entry which is preliminary data.</text>
</comment>
<gene>
    <name evidence="1" type="ORF">D5086_016869</name>
</gene>
<dbReference type="EMBL" id="RCHU02000008">
    <property type="protein sequence ID" value="KAL3582537.1"/>
    <property type="molecule type" value="Genomic_DNA"/>
</dbReference>
<protein>
    <submittedName>
        <fullName evidence="1">Uncharacterized protein</fullName>
    </submittedName>
</protein>
<name>A0ACC4BVC8_POPAL</name>
<proteinExistence type="predicted"/>
<keyword evidence="2" id="KW-1185">Reference proteome</keyword>
<sequence length="159" mass="17526">MCLTIDSHRHFVIKHQTFKVKATEVPRNFLFKKPTLVKTQAINLTGNLSQQKKKKMFMDIEIMSILNIVLAVLLLLSLHVQLYQATRILHEDLTTDLSLQSLQRATTPPSDGSGCTHIPGSGGPSCPLVNEMHYAGNGLPPDTAFPRHAVPFGVATNQS</sequence>
<dbReference type="Proteomes" id="UP000309997">
    <property type="component" value="Unassembled WGS sequence"/>
</dbReference>